<dbReference type="GO" id="GO:0016301">
    <property type="term" value="F:kinase activity"/>
    <property type="evidence" value="ECO:0007669"/>
    <property type="project" value="InterPro"/>
</dbReference>
<dbReference type="KEGG" id="dmm:dnm_092260"/>
<protein>
    <submittedName>
        <fullName evidence="3">Pyruvate phosphate dikinase, PEP/pyruvate-binding</fullName>
    </submittedName>
</protein>
<feature type="domain" description="PEP-utilising enzyme mobile" evidence="1">
    <location>
        <begin position="1301"/>
        <end position="1380"/>
    </location>
</feature>
<reference evidence="3" key="1">
    <citation type="journal article" date="2021" name="Microb. Physiol.">
        <title>Proteogenomic Insights into the Physiology of Marine, Sulfate-Reducing, Filamentous Desulfonema limicola and Desulfonema magnum.</title>
        <authorList>
            <person name="Schnaars V."/>
            <person name="Wohlbrand L."/>
            <person name="Scheve S."/>
            <person name="Hinrichs C."/>
            <person name="Reinhardt R."/>
            <person name="Rabus R."/>
        </authorList>
    </citation>
    <scope>NUCLEOTIDE SEQUENCE</scope>
    <source>
        <strain evidence="3">4be13</strain>
    </source>
</reference>
<dbReference type="InterPro" id="IPR036637">
    <property type="entry name" value="Phosphohistidine_dom_sf"/>
</dbReference>
<organism evidence="3 4">
    <name type="scientific">Desulfonema magnum</name>
    <dbReference type="NCBI Taxonomy" id="45655"/>
    <lineage>
        <taxon>Bacteria</taxon>
        <taxon>Pseudomonadati</taxon>
        <taxon>Thermodesulfobacteriota</taxon>
        <taxon>Desulfobacteria</taxon>
        <taxon>Desulfobacterales</taxon>
        <taxon>Desulfococcaceae</taxon>
        <taxon>Desulfonema</taxon>
    </lineage>
</organism>
<evidence type="ECO:0000313" key="4">
    <source>
        <dbReference type="Proteomes" id="UP000663722"/>
    </source>
</evidence>
<keyword evidence="4" id="KW-1185">Reference proteome</keyword>
<accession>A0A975BXT6</accession>
<dbReference type="Pfam" id="PF00391">
    <property type="entry name" value="PEP-utilizers"/>
    <property type="match status" value="1"/>
</dbReference>
<dbReference type="GO" id="GO:0005524">
    <property type="term" value="F:ATP binding"/>
    <property type="evidence" value="ECO:0007669"/>
    <property type="project" value="InterPro"/>
</dbReference>
<dbReference type="InterPro" id="IPR008279">
    <property type="entry name" value="PEP-util_enz_mobile_dom"/>
</dbReference>
<dbReference type="GO" id="GO:0050242">
    <property type="term" value="F:pyruvate, phosphate dikinase activity"/>
    <property type="evidence" value="ECO:0007669"/>
    <property type="project" value="InterPro"/>
</dbReference>
<dbReference type="SUPFAM" id="SSF52009">
    <property type="entry name" value="Phosphohistidine domain"/>
    <property type="match status" value="1"/>
</dbReference>
<dbReference type="Proteomes" id="UP000663722">
    <property type="component" value="Chromosome"/>
</dbReference>
<evidence type="ECO:0000313" key="3">
    <source>
        <dbReference type="EMBL" id="QTA93129.1"/>
    </source>
</evidence>
<dbReference type="PANTHER" id="PTHR22931">
    <property type="entry name" value="PHOSPHOENOLPYRUVATE DIKINASE-RELATED"/>
    <property type="match status" value="1"/>
</dbReference>
<dbReference type="SUPFAM" id="SSF56059">
    <property type="entry name" value="Glutathione synthetase ATP-binding domain-like"/>
    <property type="match status" value="1"/>
</dbReference>
<dbReference type="EMBL" id="CP061800">
    <property type="protein sequence ID" value="QTA93129.1"/>
    <property type="molecule type" value="Genomic_DNA"/>
</dbReference>
<dbReference type="Pfam" id="PF01326">
    <property type="entry name" value="PPDK_N"/>
    <property type="match status" value="1"/>
</dbReference>
<dbReference type="Gene3D" id="3.50.30.10">
    <property type="entry name" value="Phosphohistidine domain"/>
    <property type="match status" value="1"/>
</dbReference>
<evidence type="ECO:0000259" key="2">
    <source>
        <dbReference type="Pfam" id="PF01326"/>
    </source>
</evidence>
<dbReference type="InterPro" id="IPR002192">
    <property type="entry name" value="PPDK_AMP/ATP-bd"/>
</dbReference>
<dbReference type="Gene3D" id="3.30.1490.20">
    <property type="entry name" value="ATP-grasp fold, A domain"/>
    <property type="match status" value="1"/>
</dbReference>
<dbReference type="Gene3D" id="3.30.470.20">
    <property type="entry name" value="ATP-grasp fold, B domain"/>
    <property type="match status" value="1"/>
</dbReference>
<name>A0A975BXT6_9BACT</name>
<keyword evidence="3" id="KW-0670">Pyruvate</keyword>
<proteinExistence type="predicted"/>
<gene>
    <name evidence="3" type="ORF">dnm_092260</name>
</gene>
<dbReference type="InterPro" id="IPR010121">
    <property type="entry name" value="Pyruvate_phosphate_dikinase"/>
</dbReference>
<dbReference type="PANTHER" id="PTHR22931:SF9">
    <property type="entry name" value="PYRUVATE, PHOSPHATE DIKINASE 1, CHLOROPLASTIC"/>
    <property type="match status" value="1"/>
</dbReference>
<dbReference type="InterPro" id="IPR013815">
    <property type="entry name" value="ATP_grasp_subdomain_1"/>
</dbReference>
<evidence type="ECO:0000259" key="1">
    <source>
        <dbReference type="Pfam" id="PF00391"/>
    </source>
</evidence>
<feature type="domain" description="Pyruvate phosphate dikinase AMP/ATP-binding" evidence="2">
    <location>
        <begin position="949"/>
        <end position="1251"/>
    </location>
</feature>
<sequence length="1393" mass="159717">MSGYYGIMEGLNTFLAELSHPHKNWQFIVKEARKYSLDYLHLFRKHPKGNDAARLFVDIFINAIEEANTDTDVKSDAADNLLLFLEHIIKEAGTEIEKFIQLTDESFDRIRMLDDSHFFLFVKSFYQIKKLTKALFTAVSNPQLSGFGLRSSVLLLVKYYKHTYAYWLNQEDPWQWFEEEAENGLKPLTPEARKTLNEFFKNISHEQISKWNSKILNFESQISDIRYQIPNPKSLEFPGYNQIVEVYRDMPGRLLDAGGRNGQGKGWKVIFLFHIMSISGLSMIHEEALRDINRTLSWLISHERHLNIEKIIRKTFSILKERIAEFPTTALNCVLNMGKGVSETDESDLINLFINSVIDLGFQSPMIRGVGNDWQIKVNTAHLQNIKIWLQLIELNPKYSTRLLSYLIIHLSLCGVFIRDTDLFPRDVTRLLNSDIKPVYNLVKQLAKLFPVYFNDIGAEGKLRDISTQIDEISHRKDILIHFLRKQIHVESSNRIIGFMEAVFYFWISGEKKPLESFVPPSIYEQIDSNGPYTEGIHKILSCLDEKIPGLPEGFLTIKQEELKNLFKDIEDVSDEDLERAELAVSLYKLLCQKYDLVSYSKIGTEPENYFSLPRSEAFPAMNKLKDALAEAARPKVSFKRTILKLLNYLELLKNLILSPQSYEIREDIYKKRHFTVDIPSMYGSYHEMKFDALGLTFRIEALVNVLFEELNENIDLSLITKATSHEIFARLSLFNRALKLDGISTVEIERQLDFLAHSIEVRGFTFTQYLDIFKGFARAVKNIINDYFNNIHEENLTRILSRIPAEEILPKYLPRNDNQLSEADEESLPISEKMRHRVSEIFSREKIAHSLGLQQLDVFLSRILSTLFRQADKLPDDQLQQLLIYDPQSAMMLIDHEAASTGIIYLGNKGLNLIKLQNYGLPVPPGFIITTEVFRFRKMIENYRPAERNFREQVAKQISLLEKITGKKFGYPANPLLFSVRSGSSISQPGMMDTFLNVGINEKITAGLAAQTGNPWFAWDNYRRFLQCYGMSYDLKRDDFDAIISEFKKKLGIPYKRGFTGEQMKTVAMAYKEMIRAWGLEITEEPFEQLLTTIKKVFNSWESSKAKTYRKIIGISDDWGTAVTVQSMVFGNLSRQSGTGVIFTHNPRWSGEVLRLWGDFTIGNQGEDVVAGLVTTLPISIFQQDIEMRDTDTTLESHFPEIYEALKAWANKLIYKKGWSPQEMEFTFESPSVKDLYLLQTRDMAIRERKKVFTFDPDEIAVKRALGNGVGVSGGAMSGRAVFTLEDIGIWRVLEPETSLILLRGDTVPDDIREIHAADGLLTARGGLTSHAAVVAHNLGKTCVVGCRKLVCNEKEKTGFLGDIIIKTGDYISINGREGSVYEGLMKVRTKN</sequence>
<dbReference type="Gene3D" id="1.20.80.30">
    <property type="match status" value="1"/>
</dbReference>